<protein>
    <submittedName>
        <fullName evidence="1">Uncharacterized protein</fullName>
    </submittedName>
</protein>
<comment type="caution">
    <text evidence="1">The sequence shown here is derived from an EMBL/GenBank/DDBJ whole genome shotgun (WGS) entry which is preliminary data.</text>
</comment>
<reference evidence="2" key="1">
    <citation type="journal article" date="2023" name="Front. Plant Sci.">
        <title>Chromosomal-level genome assembly of Melastoma candidum provides insights into trichome evolution.</title>
        <authorList>
            <person name="Zhong Y."/>
            <person name="Wu W."/>
            <person name="Sun C."/>
            <person name="Zou P."/>
            <person name="Liu Y."/>
            <person name="Dai S."/>
            <person name="Zhou R."/>
        </authorList>
    </citation>
    <scope>NUCLEOTIDE SEQUENCE [LARGE SCALE GENOMIC DNA]</scope>
</reference>
<organism evidence="1 2">
    <name type="scientific">Melastoma candidum</name>
    <dbReference type="NCBI Taxonomy" id="119954"/>
    <lineage>
        <taxon>Eukaryota</taxon>
        <taxon>Viridiplantae</taxon>
        <taxon>Streptophyta</taxon>
        <taxon>Embryophyta</taxon>
        <taxon>Tracheophyta</taxon>
        <taxon>Spermatophyta</taxon>
        <taxon>Magnoliopsida</taxon>
        <taxon>eudicotyledons</taxon>
        <taxon>Gunneridae</taxon>
        <taxon>Pentapetalae</taxon>
        <taxon>rosids</taxon>
        <taxon>malvids</taxon>
        <taxon>Myrtales</taxon>
        <taxon>Melastomataceae</taxon>
        <taxon>Melastomatoideae</taxon>
        <taxon>Melastomateae</taxon>
        <taxon>Melastoma</taxon>
    </lineage>
</organism>
<keyword evidence="2" id="KW-1185">Reference proteome</keyword>
<dbReference type="Proteomes" id="UP001057402">
    <property type="component" value="Chromosome 5"/>
</dbReference>
<sequence length="135" mass="15041">MEDHEDNKVSMDVVPPTEHLCFVRCNFCNSVLAVGIPCKRMLETVTVKCCHCSNLTFLATRPPLQGGQCLDYPLFSHQVNNVRSSPTFQVKQGFCGEFRKGGQPSSSSSSSIDVPPSPKEQFVMKRQPLPFLEFS</sequence>
<dbReference type="EMBL" id="CM042884">
    <property type="protein sequence ID" value="KAI4368949.1"/>
    <property type="molecule type" value="Genomic_DNA"/>
</dbReference>
<evidence type="ECO:0000313" key="2">
    <source>
        <dbReference type="Proteomes" id="UP001057402"/>
    </source>
</evidence>
<name>A0ACB9QQP2_9MYRT</name>
<evidence type="ECO:0000313" key="1">
    <source>
        <dbReference type="EMBL" id="KAI4368949.1"/>
    </source>
</evidence>
<accession>A0ACB9QQP2</accession>
<proteinExistence type="predicted"/>
<gene>
    <name evidence="1" type="ORF">MLD38_017448</name>
</gene>